<dbReference type="KEGG" id="tet:TTHERM_00703510"/>
<dbReference type="AlphaFoldDB" id="Q22GH2"/>
<dbReference type="EMBL" id="GG662460">
    <property type="protein sequence ID" value="EAR84359.3"/>
    <property type="molecule type" value="Genomic_DNA"/>
</dbReference>
<evidence type="ECO:0000256" key="1">
    <source>
        <dbReference type="SAM" id="MobiDB-lite"/>
    </source>
</evidence>
<keyword evidence="3" id="KW-1185">Reference proteome</keyword>
<dbReference type="Proteomes" id="UP000009168">
    <property type="component" value="Unassembled WGS sequence"/>
</dbReference>
<feature type="compositionally biased region" description="Low complexity" evidence="1">
    <location>
        <begin position="66"/>
        <end position="76"/>
    </location>
</feature>
<evidence type="ECO:0000313" key="3">
    <source>
        <dbReference type="Proteomes" id="UP000009168"/>
    </source>
</evidence>
<sequence length="422" mass="48833">MYEGTSSQLRSKYLGGSLSASSNRLYQGSNDIDYQVDNLELESIYKKKAVRLELELAELRKENEQLKQSNQQLKSSEALRNARNQSFEQEKQLQLQRERDDIMRDVVDLARGNRLLSQENDILSQKYSNLLDVYNKVILNNTSASKLAEVYSNQIEGRTRILKDYTKEKWEEFSELNSNYESNKRKINEMYATLKGKLMHLQTDSHINYDTKEQWRAYAEDVQEVFDSVFRLSQEQSDLHQKLVINMQNKNRELQQKFEENNGLYAQSKIQTPQQNELNSKEYSRVAQEIMQNSNYQINNNLPSIQESKNEQKSTEQNTFDIPSKDQNEQNPLKSKKTKLSQKSDLQPRTIRSPSRSEVTKSSQKSKQKIEDSKTLPKQNPGSQQSISPGGLQGIKSKQKLVQKLGTKATDKPKLNGKSPTK</sequence>
<dbReference type="RefSeq" id="XP_001032022.3">
    <property type="nucleotide sequence ID" value="XM_001032022.3"/>
</dbReference>
<dbReference type="HOGENOM" id="CLU_651327_0_0_1"/>
<gene>
    <name evidence="2" type="ORF">TTHERM_00703510</name>
</gene>
<organism evidence="2 3">
    <name type="scientific">Tetrahymena thermophila (strain SB210)</name>
    <dbReference type="NCBI Taxonomy" id="312017"/>
    <lineage>
        <taxon>Eukaryota</taxon>
        <taxon>Sar</taxon>
        <taxon>Alveolata</taxon>
        <taxon>Ciliophora</taxon>
        <taxon>Intramacronucleata</taxon>
        <taxon>Oligohymenophorea</taxon>
        <taxon>Hymenostomatida</taxon>
        <taxon>Tetrahymenina</taxon>
        <taxon>Tetrahymenidae</taxon>
        <taxon>Tetrahymena</taxon>
    </lineage>
</organism>
<feature type="region of interest" description="Disordered" evidence="1">
    <location>
        <begin position="65"/>
        <end position="93"/>
    </location>
</feature>
<reference evidence="3" key="1">
    <citation type="journal article" date="2006" name="PLoS Biol.">
        <title>Macronuclear genome sequence of the ciliate Tetrahymena thermophila, a model eukaryote.</title>
        <authorList>
            <person name="Eisen J.A."/>
            <person name="Coyne R.S."/>
            <person name="Wu M."/>
            <person name="Wu D."/>
            <person name="Thiagarajan M."/>
            <person name="Wortman J.R."/>
            <person name="Badger J.H."/>
            <person name="Ren Q."/>
            <person name="Amedeo P."/>
            <person name="Jones K.M."/>
            <person name="Tallon L.J."/>
            <person name="Delcher A.L."/>
            <person name="Salzberg S.L."/>
            <person name="Silva J.C."/>
            <person name="Haas B.J."/>
            <person name="Majoros W.H."/>
            <person name="Farzad M."/>
            <person name="Carlton J.M."/>
            <person name="Smith R.K. Jr."/>
            <person name="Garg J."/>
            <person name="Pearlman R.E."/>
            <person name="Karrer K.M."/>
            <person name="Sun L."/>
            <person name="Manning G."/>
            <person name="Elde N.C."/>
            <person name="Turkewitz A.P."/>
            <person name="Asai D.J."/>
            <person name="Wilkes D.E."/>
            <person name="Wang Y."/>
            <person name="Cai H."/>
            <person name="Collins K."/>
            <person name="Stewart B.A."/>
            <person name="Lee S.R."/>
            <person name="Wilamowska K."/>
            <person name="Weinberg Z."/>
            <person name="Ruzzo W.L."/>
            <person name="Wloga D."/>
            <person name="Gaertig J."/>
            <person name="Frankel J."/>
            <person name="Tsao C.-C."/>
            <person name="Gorovsky M.A."/>
            <person name="Keeling P.J."/>
            <person name="Waller R.F."/>
            <person name="Patron N.J."/>
            <person name="Cherry J.M."/>
            <person name="Stover N.A."/>
            <person name="Krieger C.J."/>
            <person name="del Toro C."/>
            <person name="Ryder H.F."/>
            <person name="Williamson S.C."/>
            <person name="Barbeau R.A."/>
            <person name="Hamilton E.P."/>
            <person name="Orias E."/>
        </authorList>
    </citation>
    <scope>NUCLEOTIDE SEQUENCE [LARGE SCALE GENOMIC DNA]</scope>
    <source>
        <strain evidence="3">SB210</strain>
    </source>
</reference>
<protein>
    <submittedName>
        <fullName evidence="2">Uncharacterized protein</fullName>
    </submittedName>
</protein>
<feature type="compositionally biased region" description="Polar residues" evidence="1">
    <location>
        <begin position="350"/>
        <end position="365"/>
    </location>
</feature>
<accession>Q22GH2</accession>
<name>Q22GH2_TETTS</name>
<dbReference type="GeneID" id="7823597"/>
<feature type="region of interest" description="Disordered" evidence="1">
    <location>
        <begin position="308"/>
        <end position="422"/>
    </location>
</feature>
<proteinExistence type="predicted"/>
<evidence type="ECO:0000313" key="2">
    <source>
        <dbReference type="EMBL" id="EAR84359.3"/>
    </source>
</evidence>
<feature type="compositionally biased region" description="Polar residues" evidence="1">
    <location>
        <begin position="376"/>
        <end position="388"/>
    </location>
</feature>
<dbReference type="InParanoid" id="Q22GH2"/>